<reference evidence="1 2" key="2">
    <citation type="journal article" date="1998" name="Adv. Virus Res.">
        <title>Viruses in marine brown algae.</title>
        <authorList>
            <person name="Muller D.G."/>
            <person name="Kapp M."/>
            <person name="Knippers R."/>
        </authorList>
    </citation>
    <scope>NUCLEOTIDE SEQUENCE [LARGE SCALE GENOMIC DNA]</scope>
    <source>
        <strain evidence="2">Isolate New Zealand/Kaikoura/1988</strain>
    </source>
</reference>
<organismHost>
    <name type="scientific">Ectocarpus siliculosus</name>
    <name type="common">Brown alga</name>
    <name type="synonym">Conferva siliculosa</name>
    <dbReference type="NCBI Taxonomy" id="2880"/>
</organismHost>
<sequence>MQSRFRCPYRAQRWHQSFFRDDLRGSIVQNMLSSLLQGTDVCFFTAIGQMFRYPKITFRRRSSCCSCLLWGGEGWGGGSEKWRGVATMGVVSRECGTTTCNFPILLYFPKSSKNCITVNMSTSISTLPNWSGVAMCFLDMFNPVEVLLKDLTSHQLSIYNMVTNTVTDIGDPLPGLLFVKKNYVTNEFYSCSHMGNGLHVFNLGKDLANIYGGMTFTQSQSEEYRVFSSSSYIKGLDVSLDGTTIYYSNASNEIRSVGTDGSNDQLILETTGVPGKVSLDPLNSATLVYVDGSDIKYHNLASGVTKDVADDHHCIEMTVLNGTLYATFYFKPGLAYIRMNLDGSDVYSVTDRITLRSQLVDTVNKVVYSVKADGEAYITADPNIADLPDAPGLVSVVPRPMSIDLTWPAVSGATAYGVKYSVGEMDAEAKTTSAASTTALRHSVRNLLSQTLYSVYTYYSMDDTDPSVPMSSGQYLTLPNVASNHDVSSYADERGGFDLRGLSTESLSALDDVLNDIFSTGDSVTLSLRGKGETKTKFVKRGDTAAIDDGVSIAMPFSASAGPGQSVTLALTDATTVAVAYDDTTEAVLIGGTTYAAGDSLVLDGQKVTIFSV</sequence>
<accession>Q8QNM5</accession>
<evidence type="ECO:0000313" key="2">
    <source>
        <dbReference type="Proteomes" id="UP000000864"/>
    </source>
</evidence>
<gene>
    <name evidence="1" type="primary">ORF 39</name>
</gene>
<organism evidence="1 2">
    <name type="scientific">Ectocarpus siliculosus virus 1 (isolate New Zealand/Kaikoura/1988)</name>
    <name type="common">EsV-1</name>
    <dbReference type="NCBI Taxonomy" id="654926"/>
    <lineage>
        <taxon>Viruses</taxon>
        <taxon>Varidnaviria</taxon>
        <taxon>Bamfordvirae</taxon>
        <taxon>Nucleocytoviricota</taxon>
        <taxon>Megaviricetes</taxon>
        <taxon>Algavirales</taxon>
        <taxon>Phycodnaviridae</taxon>
        <taxon>Phaeovirus</taxon>
        <taxon>Phaeovirus unasiliculosus</taxon>
        <taxon>Ectocarpus siliculosus virus 1</taxon>
    </lineage>
</organism>
<dbReference type="KEGG" id="vg:920666"/>
<reference evidence="1 2" key="1">
    <citation type="journal article" date="1995" name="Virology">
        <title>Coat protein of the Ectocarpus siliculosus virus.</title>
        <authorList>
            <person name="Klein M."/>
            <person name="Lanka S.T."/>
            <person name="Knippers R."/>
            <person name="Muller D.G."/>
        </authorList>
    </citation>
    <scope>NUCLEOTIDE SEQUENCE [LARGE SCALE GENOMIC DNA]</scope>
    <source>
        <strain evidence="2">Isolate New Zealand/Kaikoura/1988</strain>
    </source>
</reference>
<keyword evidence="2" id="KW-1185">Reference proteome</keyword>
<dbReference type="SUPFAM" id="SSF63825">
    <property type="entry name" value="YWTD domain"/>
    <property type="match status" value="1"/>
</dbReference>
<reference evidence="1 2" key="4">
    <citation type="journal article" date="2000" name="Virology">
        <title>The brown algal virus EsV-1 particle contains a putative hybrid histidine kinase.</title>
        <authorList>
            <person name="Delaroque N."/>
            <person name="Wolf S."/>
            <person name="Muller D.G."/>
            <person name="Knippers R."/>
        </authorList>
    </citation>
    <scope>NUCLEOTIDE SEQUENCE [LARGE SCALE GENOMIC DNA]</scope>
    <source>
        <strain evidence="2">Isolate New Zealand/Kaikoura/1988</strain>
    </source>
</reference>
<proteinExistence type="predicted"/>
<dbReference type="EMBL" id="AF204951">
    <property type="protein sequence ID" value="AAK14465.1"/>
    <property type="molecule type" value="Genomic_DNA"/>
</dbReference>
<evidence type="ECO:0000313" key="1">
    <source>
        <dbReference type="EMBL" id="AAK14465.1"/>
    </source>
</evidence>
<dbReference type="InterPro" id="IPR036116">
    <property type="entry name" value="FN3_sf"/>
</dbReference>
<name>Q8QNM5_ESV1K</name>
<reference evidence="1 2" key="3">
    <citation type="journal article" date="2000" name="Virology">
        <title>Characterization and immunolocalization of major structural proteins in the brown algal virus EsV-1.</title>
        <authorList>
            <person name="Delaroque N."/>
            <person name="Wolf S."/>
            <person name="Muller D.G."/>
            <person name="Knippers R."/>
        </authorList>
    </citation>
    <scope>NUCLEOTIDE SEQUENCE [LARGE SCALE GENOMIC DNA]</scope>
    <source>
        <strain evidence="2">Isolate New Zealand/Kaikoura/1988</strain>
    </source>
</reference>
<dbReference type="SUPFAM" id="SSF49265">
    <property type="entry name" value="Fibronectin type III"/>
    <property type="match status" value="1"/>
</dbReference>
<dbReference type="Proteomes" id="UP000000864">
    <property type="component" value="Segment"/>
</dbReference>
<protein>
    <submittedName>
        <fullName evidence="1">EsV-1-39</fullName>
    </submittedName>
</protein>